<feature type="domain" description="DUF58" evidence="1">
    <location>
        <begin position="43"/>
        <end position="251"/>
    </location>
</feature>
<dbReference type="PATRIC" id="fig|1293439.3.peg.3097"/>
<dbReference type="EMBL" id="LANJ01000044">
    <property type="protein sequence ID" value="KKC35914.1"/>
    <property type="molecule type" value="Genomic_DNA"/>
</dbReference>
<organism evidence="2 3">
    <name type="scientific">Devosia epidermidihirudinis</name>
    <dbReference type="NCBI Taxonomy" id="1293439"/>
    <lineage>
        <taxon>Bacteria</taxon>
        <taxon>Pseudomonadati</taxon>
        <taxon>Pseudomonadota</taxon>
        <taxon>Alphaproteobacteria</taxon>
        <taxon>Hyphomicrobiales</taxon>
        <taxon>Devosiaceae</taxon>
        <taxon>Devosia</taxon>
    </lineage>
</organism>
<evidence type="ECO:0000259" key="1">
    <source>
        <dbReference type="Pfam" id="PF01882"/>
    </source>
</evidence>
<dbReference type="Pfam" id="PF01882">
    <property type="entry name" value="DUF58"/>
    <property type="match status" value="1"/>
</dbReference>
<dbReference type="STRING" id="1293439.WH87_15215"/>
<keyword evidence="3" id="KW-1185">Reference proteome</keyword>
<dbReference type="Proteomes" id="UP000033411">
    <property type="component" value="Unassembled WGS sequence"/>
</dbReference>
<dbReference type="PANTHER" id="PTHR33608">
    <property type="entry name" value="BLL2464 PROTEIN"/>
    <property type="match status" value="1"/>
</dbReference>
<protein>
    <recommendedName>
        <fullName evidence="1">DUF58 domain-containing protein</fullName>
    </recommendedName>
</protein>
<accession>A0A0F5Q7B5</accession>
<gene>
    <name evidence="2" type="ORF">WH87_15215</name>
</gene>
<proteinExistence type="predicted"/>
<dbReference type="SUPFAM" id="SSF53300">
    <property type="entry name" value="vWA-like"/>
    <property type="match status" value="1"/>
</dbReference>
<dbReference type="AlphaFoldDB" id="A0A0F5Q7B5"/>
<dbReference type="InterPro" id="IPR002881">
    <property type="entry name" value="DUF58"/>
</dbReference>
<reference evidence="2 3" key="1">
    <citation type="submission" date="2015-03" db="EMBL/GenBank/DDBJ databases">
        <authorList>
            <person name="Lepp D."/>
            <person name="Hassan Y.I."/>
            <person name="Li X.-Z."/>
            <person name="Zhou T."/>
        </authorList>
    </citation>
    <scope>NUCLEOTIDE SEQUENCE [LARGE SCALE GENOMIC DNA]</scope>
    <source>
        <strain evidence="2 3">E84</strain>
    </source>
</reference>
<dbReference type="Gene3D" id="3.40.50.410">
    <property type="entry name" value="von Willebrand factor, type A domain"/>
    <property type="match status" value="1"/>
</dbReference>
<comment type="caution">
    <text evidence="2">The sequence shown here is derived from an EMBL/GenBank/DDBJ whole genome shotgun (WGS) entry which is preliminary data.</text>
</comment>
<dbReference type="InterPro" id="IPR036465">
    <property type="entry name" value="vWFA_dom_sf"/>
</dbReference>
<evidence type="ECO:0000313" key="2">
    <source>
        <dbReference type="EMBL" id="KKC35914.1"/>
    </source>
</evidence>
<dbReference type="PANTHER" id="PTHR33608:SF7">
    <property type="entry name" value="DUF58 DOMAIN-CONTAINING PROTEIN"/>
    <property type="match status" value="1"/>
</dbReference>
<evidence type="ECO:0000313" key="3">
    <source>
        <dbReference type="Proteomes" id="UP000033411"/>
    </source>
</evidence>
<name>A0A0F5Q7B5_9HYPH</name>
<sequence>MRPSPLLLEQLSTARFTMNRAAPSVGIGERRSSSKGVGIEFAEHRPYRTGDDVRHLDPRVLARLGESYVRQYFVDRQLPVYVLLDGSRSMLAGSPQKYEVAAQVAQVMGFIGLAAGDRVQVGFSGDGAFRWSQPLQGPARSDLLFSWFDGLKPGGQADFGRDIERAARDMGKAAYVIVVSDWWDEGIVRALEQLDGQGHEVIGVQIAAPEEIDPSSVGTGSMLLVDDETGDELETVLDEAVLADYRTALAEFQRDLRQRLVRRGGQFFALSSAIDMKRFFLRDLRAAGVLL</sequence>